<dbReference type="CDD" id="cd04647">
    <property type="entry name" value="LbH_MAT_like"/>
    <property type="match status" value="1"/>
</dbReference>
<dbReference type="Pfam" id="PF00132">
    <property type="entry name" value="Hexapep"/>
    <property type="match status" value="1"/>
</dbReference>
<dbReference type="InterPro" id="IPR051159">
    <property type="entry name" value="Hexapeptide_acetyltransf"/>
</dbReference>
<dbReference type="Proteomes" id="UP000014009">
    <property type="component" value="Unassembled WGS sequence"/>
</dbReference>
<evidence type="ECO:0008006" key="3">
    <source>
        <dbReference type="Google" id="ProtNLM"/>
    </source>
</evidence>
<gene>
    <name evidence="1" type="ORF">IGM_05977</name>
</gene>
<proteinExistence type="predicted"/>
<comment type="caution">
    <text evidence="1">The sequence shown here is derived from an EMBL/GenBank/DDBJ whole genome shotgun (WGS) entry which is preliminary data.</text>
</comment>
<dbReference type="PANTHER" id="PTHR23416">
    <property type="entry name" value="SIALIC ACID SYNTHASE-RELATED"/>
    <property type="match status" value="1"/>
</dbReference>
<evidence type="ECO:0000313" key="1">
    <source>
        <dbReference type="EMBL" id="EOP80280.1"/>
    </source>
</evidence>
<organism evidence="1 2">
    <name type="scientific">Bacillus cereus HuB4-4</name>
    <dbReference type="NCBI Taxonomy" id="1053211"/>
    <lineage>
        <taxon>Bacteria</taxon>
        <taxon>Bacillati</taxon>
        <taxon>Bacillota</taxon>
        <taxon>Bacilli</taxon>
        <taxon>Bacillales</taxon>
        <taxon>Bacillaceae</taxon>
        <taxon>Bacillus</taxon>
        <taxon>Bacillus cereus group</taxon>
    </lineage>
</organism>
<reference evidence="1 2" key="1">
    <citation type="submission" date="2012-12" db="EMBL/GenBank/DDBJ databases">
        <title>The Genome Sequence of Bacillus cereus HuB4-4.</title>
        <authorList>
            <consortium name="The Broad Institute Genome Sequencing Platform"/>
            <consortium name="The Broad Institute Genome Sequencing Center for Infectious Disease"/>
            <person name="Feldgarden M."/>
            <person name="Van der Auwera G.A."/>
            <person name="Mahillon J."/>
            <person name="Duprez V."/>
            <person name="Timmery S."/>
            <person name="Mattelet C."/>
            <person name="Dierick K."/>
            <person name="Sun M."/>
            <person name="Yu Z."/>
            <person name="Zhu L."/>
            <person name="Hu X."/>
            <person name="Shank E.B."/>
            <person name="Swiecicka I."/>
            <person name="Hansen B.M."/>
            <person name="Andrup L."/>
            <person name="Walker B."/>
            <person name="Young S.K."/>
            <person name="Zeng Q."/>
            <person name="Gargeya S."/>
            <person name="Fitzgerald M."/>
            <person name="Haas B."/>
            <person name="Abouelleil A."/>
            <person name="Alvarado L."/>
            <person name="Arachchi H.M."/>
            <person name="Berlin A.M."/>
            <person name="Chapman S.B."/>
            <person name="Dewar J."/>
            <person name="Goldberg J."/>
            <person name="Griggs A."/>
            <person name="Gujja S."/>
            <person name="Hansen M."/>
            <person name="Howarth C."/>
            <person name="Imamovic A."/>
            <person name="Larimer J."/>
            <person name="McCowan C."/>
            <person name="Murphy C."/>
            <person name="Neiman D."/>
            <person name="Pearson M."/>
            <person name="Priest M."/>
            <person name="Roberts A."/>
            <person name="Saif S."/>
            <person name="Shea T."/>
            <person name="Sisk P."/>
            <person name="Sykes S."/>
            <person name="Wortman J."/>
            <person name="Nusbaum C."/>
            <person name="Birren B."/>
        </authorList>
    </citation>
    <scope>NUCLEOTIDE SEQUENCE [LARGE SCALE GENOMIC DNA]</scope>
    <source>
        <strain evidence="1 2">HuB4-4</strain>
    </source>
</reference>
<dbReference type="RefSeq" id="WP_016099310.1">
    <property type="nucleotide sequence ID" value="NZ_KB976545.1"/>
</dbReference>
<dbReference type="InterPro" id="IPR011004">
    <property type="entry name" value="Trimer_LpxA-like_sf"/>
</dbReference>
<dbReference type="EMBL" id="AHEF01000097">
    <property type="protein sequence ID" value="EOP80280.1"/>
    <property type="molecule type" value="Genomic_DNA"/>
</dbReference>
<dbReference type="SUPFAM" id="SSF51161">
    <property type="entry name" value="Trimeric LpxA-like enzymes"/>
    <property type="match status" value="1"/>
</dbReference>
<accession>A0A9W5VIV2</accession>
<sequence length="156" mass="17546">MIELLSKVIKKIYIFIYKLINYKLYKQGAILYGIPKLIKREKIKIEKNVRINENIFMHGAGGIILKENVTLSYGVTILSTGYDTNNWAENKIRKVHKDQKVIIGENVWLCANVTVLPGVNIADDIIVAAGSVVKDSLLEPGYMYGGIPAKKIKKII</sequence>
<protein>
    <recommendedName>
        <fullName evidence="3">Acyltransferase</fullName>
    </recommendedName>
</protein>
<dbReference type="Gene3D" id="2.160.10.10">
    <property type="entry name" value="Hexapeptide repeat proteins"/>
    <property type="match status" value="1"/>
</dbReference>
<dbReference type="AlphaFoldDB" id="A0A9W5VIV2"/>
<evidence type="ECO:0000313" key="2">
    <source>
        <dbReference type="Proteomes" id="UP000014009"/>
    </source>
</evidence>
<dbReference type="PANTHER" id="PTHR23416:SF78">
    <property type="entry name" value="LIPOPOLYSACCHARIDE BIOSYNTHESIS O-ACETYL TRANSFERASE WBBJ-RELATED"/>
    <property type="match status" value="1"/>
</dbReference>
<name>A0A9W5VIV2_BACCE</name>
<dbReference type="InterPro" id="IPR001451">
    <property type="entry name" value="Hexapep"/>
</dbReference>